<name>A0A2G9TTD5_TELCI</name>
<sequence length="240" mass="28724">ASEDFESDFEQDLREGDHRSSRRSHDMSTQPETGDADDVEEEEEEEVAAFRAGPKQLMSYTEVRPADRVGFDVAAIHRDKDSNFTIHQKRDPRFDNRAGEFKERCFEDNYSFLNDLRRQEREELSKQAAECDEQGDTDMAKKIREAIRRMDDRERTKAEQKLKEETYKELRQENIERMMRGERPVFKTKAKVRLMQMEKKFDQLKKNNKLDNYMKRKAKKEARKEAKRKPAFDQKYGYQE</sequence>
<dbReference type="OrthoDB" id="448446at2759"/>
<keyword evidence="4 6" id="KW-0698">rRNA processing</keyword>
<dbReference type="Proteomes" id="UP000230423">
    <property type="component" value="Unassembled WGS sequence"/>
</dbReference>
<evidence type="ECO:0000313" key="9">
    <source>
        <dbReference type="Proteomes" id="UP000230423"/>
    </source>
</evidence>
<evidence type="ECO:0000256" key="1">
    <source>
        <dbReference type="ARBA" id="ARBA00004604"/>
    </source>
</evidence>
<evidence type="ECO:0000256" key="4">
    <source>
        <dbReference type="ARBA" id="ARBA00022552"/>
    </source>
</evidence>
<evidence type="ECO:0000313" key="8">
    <source>
        <dbReference type="EMBL" id="PIO60530.1"/>
    </source>
</evidence>
<feature type="compositionally biased region" description="Acidic residues" evidence="7">
    <location>
        <begin position="1"/>
        <end position="10"/>
    </location>
</feature>
<feature type="compositionally biased region" description="Basic and acidic residues" evidence="7">
    <location>
        <begin position="222"/>
        <end position="232"/>
    </location>
</feature>
<gene>
    <name evidence="8" type="ORF">TELCIR_17972</name>
</gene>
<evidence type="ECO:0000256" key="6">
    <source>
        <dbReference type="RuleBase" id="RU368027"/>
    </source>
</evidence>
<dbReference type="PANTHER" id="PTHR21738">
    <property type="entry name" value="RIBOSOMAL RNA PROCESSING PROTEIN 36 HOMOLOG"/>
    <property type="match status" value="1"/>
</dbReference>
<keyword evidence="6" id="KW-0687">Ribonucleoprotein</keyword>
<keyword evidence="3 6" id="KW-0690">Ribosome biogenesis</keyword>
<dbReference type="PANTHER" id="PTHR21738:SF0">
    <property type="entry name" value="RIBOSOMAL RNA PROCESSING PROTEIN 36 HOMOLOG"/>
    <property type="match status" value="1"/>
</dbReference>
<dbReference type="GO" id="GO:0000462">
    <property type="term" value="P:maturation of SSU-rRNA from tricistronic rRNA transcript (SSU-rRNA, 5.8S rRNA, LSU-rRNA)"/>
    <property type="evidence" value="ECO:0007669"/>
    <property type="project" value="TreeGrafter"/>
</dbReference>
<comment type="similarity">
    <text evidence="2 6">Belongs to the RRP36 family.</text>
</comment>
<keyword evidence="5 6" id="KW-0539">Nucleus</keyword>
<dbReference type="EMBL" id="KZ355255">
    <property type="protein sequence ID" value="PIO60530.1"/>
    <property type="molecule type" value="Genomic_DNA"/>
</dbReference>
<dbReference type="InterPro" id="IPR009292">
    <property type="entry name" value="RRP36"/>
</dbReference>
<feature type="compositionally biased region" description="Basic and acidic residues" evidence="7">
    <location>
        <begin position="11"/>
        <end position="26"/>
    </location>
</feature>
<feature type="non-terminal residue" evidence="8">
    <location>
        <position position="1"/>
    </location>
</feature>
<feature type="compositionally biased region" description="Basic and acidic residues" evidence="7">
    <location>
        <begin position="201"/>
        <end position="214"/>
    </location>
</feature>
<dbReference type="GO" id="GO:0030686">
    <property type="term" value="C:90S preribosome"/>
    <property type="evidence" value="ECO:0007669"/>
    <property type="project" value="TreeGrafter"/>
</dbReference>
<comment type="function">
    <text evidence="6">Component of the 90S pre-ribosome involved in the maturation of rRNAs. Required for early cleavages of the pre-RNAs in the 40S ribosomal subunit maturation pathway.</text>
</comment>
<organism evidence="8 9">
    <name type="scientific">Teladorsagia circumcincta</name>
    <name type="common">Brown stomach worm</name>
    <name type="synonym">Ostertagia circumcincta</name>
    <dbReference type="NCBI Taxonomy" id="45464"/>
    <lineage>
        <taxon>Eukaryota</taxon>
        <taxon>Metazoa</taxon>
        <taxon>Ecdysozoa</taxon>
        <taxon>Nematoda</taxon>
        <taxon>Chromadorea</taxon>
        <taxon>Rhabditida</taxon>
        <taxon>Rhabditina</taxon>
        <taxon>Rhabditomorpha</taxon>
        <taxon>Strongyloidea</taxon>
        <taxon>Trichostrongylidae</taxon>
        <taxon>Teladorsagia</taxon>
    </lineage>
</organism>
<dbReference type="Pfam" id="PF06102">
    <property type="entry name" value="RRP36"/>
    <property type="match status" value="1"/>
</dbReference>
<protein>
    <recommendedName>
        <fullName evidence="6">rRNA biogenesis protein RRP36</fullName>
    </recommendedName>
</protein>
<evidence type="ECO:0000256" key="2">
    <source>
        <dbReference type="ARBA" id="ARBA00009418"/>
    </source>
</evidence>
<accession>A0A2G9TTD5</accession>
<dbReference type="AlphaFoldDB" id="A0A2G9TTD5"/>
<evidence type="ECO:0000256" key="7">
    <source>
        <dbReference type="SAM" id="MobiDB-lite"/>
    </source>
</evidence>
<feature type="region of interest" description="Disordered" evidence="7">
    <location>
        <begin position="201"/>
        <end position="240"/>
    </location>
</feature>
<evidence type="ECO:0000256" key="3">
    <source>
        <dbReference type="ARBA" id="ARBA00022517"/>
    </source>
</evidence>
<dbReference type="GO" id="GO:0005730">
    <property type="term" value="C:nucleolus"/>
    <property type="evidence" value="ECO:0007669"/>
    <property type="project" value="UniProtKB-SubCell"/>
</dbReference>
<proteinExistence type="inferred from homology"/>
<comment type="subcellular location">
    <subcellularLocation>
        <location evidence="1 6">Nucleus</location>
        <location evidence="1 6">Nucleolus</location>
    </subcellularLocation>
</comment>
<evidence type="ECO:0000256" key="5">
    <source>
        <dbReference type="ARBA" id="ARBA00023242"/>
    </source>
</evidence>
<feature type="region of interest" description="Disordered" evidence="7">
    <location>
        <begin position="1"/>
        <end position="56"/>
    </location>
</feature>
<feature type="compositionally biased region" description="Acidic residues" evidence="7">
    <location>
        <begin position="34"/>
        <end position="47"/>
    </location>
</feature>
<keyword evidence="9" id="KW-1185">Reference proteome</keyword>
<comment type="subunit">
    <text evidence="6">Associates with 90S and pre-40S pre-ribosomal particles.</text>
</comment>
<reference evidence="8 9" key="1">
    <citation type="submission" date="2015-09" db="EMBL/GenBank/DDBJ databases">
        <title>Draft genome of the parasitic nematode Teladorsagia circumcincta isolate WARC Sus (inbred).</title>
        <authorList>
            <person name="Mitreva M."/>
        </authorList>
    </citation>
    <scope>NUCLEOTIDE SEQUENCE [LARGE SCALE GENOMIC DNA]</scope>
    <source>
        <strain evidence="8 9">S</strain>
    </source>
</reference>